<reference evidence="4 5" key="1">
    <citation type="journal article" date="2016" name="Nat. Commun.">
        <title>Thousands of microbial genomes shed light on interconnected biogeochemical processes in an aquifer system.</title>
        <authorList>
            <person name="Anantharaman K."/>
            <person name="Brown C.T."/>
            <person name="Hug L.A."/>
            <person name="Sharon I."/>
            <person name="Castelle C.J."/>
            <person name="Probst A.J."/>
            <person name="Thomas B.C."/>
            <person name="Singh A."/>
            <person name="Wilkins M.J."/>
            <person name="Karaoz U."/>
            <person name="Brodie E.L."/>
            <person name="Williams K.H."/>
            <person name="Hubbard S.S."/>
            <person name="Banfield J.F."/>
        </authorList>
    </citation>
    <scope>NUCLEOTIDE SEQUENCE [LARGE SCALE GENOMIC DNA]</scope>
</reference>
<dbReference type="InterPro" id="IPR000307">
    <property type="entry name" value="Ribosomal_bS16"/>
</dbReference>
<proteinExistence type="inferred from homology"/>
<dbReference type="PANTHER" id="PTHR12919">
    <property type="entry name" value="30S RIBOSOMAL PROTEIN S16"/>
    <property type="match status" value="1"/>
</dbReference>
<keyword evidence="2 3" id="KW-0687">Ribonucleoprotein</keyword>
<dbReference type="EMBL" id="MFZG01000014">
    <property type="protein sequence ID" value="OGK17053.1"/>
    <property type="molecule type" value="Genomic_DNA"/>
</dbReference>
<evidence type="ECO:0000256" key="3">
    <source>
        <dbReference type="HAMAP-Rule" id="MF_00385"/>
    </source>
</evidence>
<dbReference type="GO" id="GO:0005737">
    <property type="term" value="C:cytoplasm"/>
    <property type="evidence" value="ECO:0007669"/>
    <property type="project" value="UniProtKB-ARBA"/>
</dbReference>
<evidence type="ECO:0000256" key="1">
    <source>
        <dbReference type="ARBA" id="ARBA00022980"/>
    </source>
</evidence>
<name>A0A1F7GDY0_9BACT</name>
<accession>A0A1F7GDY0</accession>
<evidence type="ECO:0000313" key="5">
    <source>
        <dbReference type="Proteomes" id="UP000177208"/>
    </source>
</evidence>
<dbReference type="Pfam" id="PF00886">
    <property type="entry name" value="Ribosomal_S16"/>
    <property type="match status" value="1"/>
</dbReference>
<dbReference type="SUPFAM" id="SSF54565">
    <property type="entry name" value="Ribosomal protein S16"/>
    <property type="match status" value="1"/>
</dbReference>
<dbReference type="GO" id="GO:0006412">
    <property type="term" value="P:translation"/>
    <property type="evidence" value="ECO:0007669"/>
    <property type="project" value="UniProtKB-UniRule"/>
</dbReference>
<dbReference type="GO" id="GO:0015935">
    <property type="term" value="C:small ribosomal subunit"/>
    <property type="evidence" value="ECO:0007669"/>
    <property type="project" value="TreeGrafter"/>
</dbReference>
<keyword evidence="1 3" id="KW-0689">Ribosomal protein</keyword>
<dbReference type="NCBIfam" id="TIGR00002">
    <property type="entry name" value="S16"/>
    <property type="match status" value="1"/>
</dbReference>
<evidence type="ECO:0000313" key="4">
    <source>
        <dbReference type="EMBL" id="OGK17053.1"/>
    </source>
</evidence>
<evidence type="ECO:0000256" key="2">
    <source>
        <dbReference type="ARBA" id="ARBA00023274"/>
    </source>
</evidence>
<dbReference type="PANTHER" id="PTHR12919:SF20">
    <property type="entry name" value="SMALL RIBOSOMAL SUBUNIT PROTEIN BS16M"/>
    <property type="match status" value="1"/>
</dbReference>
<organism evidence="4 5">
    <name type="scientific">Candidatus Roizmanbacteria bacterium RIFCSPHIGHO2_01_FULL_39_12c</name>
    <dbReference type="NCBI Taxonomy" id="1802031"/>
    <lineage>
        <taxon>Bacteria</taxon>
        <taxon>Candidatus Roizmaniibacteriota</taxon>
    </lineage>
</organism>
<dbReference type="Proteomes" id="UP000177208">
    <property type="component" value="Unassembled WGS sequence"/>
</dbReference>
<comment type="caution">
    <text evidence="4">The sequence shown here is derived from an EMBL/GenBank/DDBJ whole genome shotgun (WGS) entry which is preliminary data.</text>
</comment>
<dbReference type="GO" id="GO:0003735">
    <property type="term" value="F:structural constituent of ribosome"/>
    <property type="evidence" value="ECO:0007669"/>
    <property type="project" value="InterPro"/>
</dbReference>
<dbReference type="InterPro" id="IPR023803">
    <property type="entry name" value="Ribosomal_bS16_dom_sf"/>
</dbReference>
<protein>
    <recommendedName>
        <fullName evidence="3">Small ribosomal subunit protein bS16</fullName>
    </recommendedName>
</protein>
<sequence length="80" mass="9370">MPAAIRLMRVGKKKYPSYRIIVIDQRKKRGGRYIDQIGYYNPMPNPPVLQLDKKKFQDWLNKGAVLSEGINKLKNLLKRV</sequence>
<gene>
    <name evidence="3" type="primary">rpsP</name>
    <name evidence="4" type="ORF">A2774_01335</name>
</gene>
<comment type="similarity">
    <text evidence="3">Belongs to the bacterial ribosomal protein bS16 family.</text>
</comment>
<dbReference type="Gene3D" id="3.30.1320.10">
    <property type="match status" value="1"/>
</dbReference>
<dbReference type="HAMAP" id="MF_00385">
    <property type="entry name" value="Ribosomal_bS16"/>
    <property type="match status" value="1"/>
</dbReference>
<dbReference type="AlphaFoldDB" id="A0A1F7GDY0"/>